<evidence type="ECO:0000313" key="1">
    <source>
        <dbReference type="EMBL" id="KDR39216.1"/>
    </source>
</evidence>
<proteinExistence type="predicted"/>
<gene>
    <name evidence="1" type="ORF">BG61_34290</name>
</gene>
<name>A0A069PPK9_9BURK</name>
<accession>A0A069PPK9</accession>
<evidence type="ECO:0000313" key="2">
    <source>
        <dbReference type="Proteomes" id="UP000027466"/>
    </source>
</evidence>
<dbReference type="Proteomes" id="UP000027466">
    <property type="component" value="Unassembled WGS sequence"/>
</dbReference>
<protein>
    <submittedName>
        <fullName evidence="1">Uncharacterized protein</fullName>
    </submittedName>
</protein>
<dbReference type="AlphaFoldDB" id="A0A069PPK9"/>
<organism evidence="1 2">
    <name type="scientific">Caballeronia glathei</name>
    <dbReference type="NCBI Taxonomy" id="60547"/>
    <lineage>
        <taxon>Bacteria</taxon>
        <taxon>Pseudomonadati</taxon>
        <taxon>Pseudomonadota</taxon>
        <taxon>Betaproteobacteria</taxon>
        <taxon>Burkholderiales</taxon>
        <taxon>Burkholderiaceae</taxon>
        <taxon>Caballeronia</taxon>
    </lineage>
</organism>
<comment type="caution">
    <text evidence="1">The sequence shown here is derived from an EMBL/GenBank/DDBJ whole genome shotgun (WGS) entry which is preliminary data.</text>
</comment>
<dbReference type="RefSeq" id="WP_035931448.1">
    <property type="nucleotide sequence ID" value="NZ_CADFFX010000020.1"/>
</dbReference>
<dbReference type="EMBL" id="JFHC01000064">
    <property type="protein sequence ID" value="KDR39216.1"/>
    <property type="molecule type" value="Genomic_DNA"/>
</dbReference>
<sequence length="64" mass="7179">MTGREQFEANYEERKLPLLSSVKESHWNTWQAAQEAILSAHGPAVMLTCLDNIAIMPALPEIVK</sequence>
<dbReference type="STRING" id="60547.GCA_000751215_02951"/>
<keyword evidence="2" id="KW-1185">Reference proteome</keyword>
<reference evidence="1 2" key="1">
    <citation type="submission" date="2014-03" db="EMBL/GenBank/DDBJ databases">
        <title>Draft Genome Sequences of Four Burkholderia Strains.</title>
        <authorList>
            <person name="Liu X.Y."/>
            <person name="Li C.X."/>
            <person name="Xu J.H."/>
        </authorList>
    </citation>
    <scope>NUCLEOTIDE SEQUENCE [LARGE SCALE GENOMIC DNA]</scope>
    <source>
        <strain evidence="1 2">DSM 50014</strain>
    </source>
</reference>